<dbReference type="Proteomes" id="UP000293568">
    <property type="component" value="Chromosome"/>
</dbReference>
<dbReference type="AlphaFoldDB" id="A0A4P6ES85"/>
<dbReference type="KEGG" id="pprt:ET464_05730"/>
<evidence type="ECO:0000313" key="3">
    <source>
        <dbReference type="Proteomes" id="UP000293568"/>
    </source>
</evidence>
<organism evidence="2 3">
    <name type="scientific">Paenibacillus protaetiae</name>
    <dbReference type="NCBI Taxonomy" id="2509456"/>
    <lineage>
        <taxon>Bacteria</taxon>
        <taxon>Bacillati</taxon>
        <taxon>Bacillota</taxon>
        <taxon>Bacilli</taxon>
        <taxon>Bacillales</taxon>
        <taxon>Paenibacillaceae</taxon>
        <taxon>Paenibacillus</taxon>
    </lineage>
</organism>
<evidence type="ECO:0008006" key="4">
    <source>
        <dbReference type="Google" id="ProtNLM"/>
    </source>
</evidence>
<dbReference type="OrthoDB" id="5785094at2"/>
<name>A0A4P6ES85_9BACL</name>
<gene>
    <name evidence="2" type="ORF">ET464_05730</name>
</gene>
<evidence type="ECO:0000313" key="2">
    <source>
        <dbReference type="EMBL" id="QAY65960.1"/>
    </source>
</evidence>
<protein>
    <recommendedName>
        <fullName evidence="4">HEAT repeat domain-containing protein</fullName>
    </recommendedName>
</protein>
<feature type="chain" id="PRO_5039210572" description="HEAT repeat domain-containing protein" evidence="1">
    <location>
        <begin position="24"/>
        <end position="170"/>
    </location>
</feature>
<dbReference type="RefSeq" id="WP_129439029.1">
    <property type="nucleotide sequence ID" value="NZ_CP035492.1"/>
</dbReference>
<sequence length="170" mass="18730">MNKMAISFMVLTITLAGTHTAWSAENHVQPPAGAIARFVQPHLPAGPAAFADKQEAAAEAQSVETLIGKLKDRSYTRTYGEGFVWYTAAEDLGLLGKQAVPALIANLGTPDDYERALTLYALLLATQEPDVKAFAEDDYIHGYLDFDPVTQVPKIIEAETWWEKYKSNWA</sequence>
<accession>A0A4P6ES85</accession>
<keyword evidence="1" id="KW-0732">Signal</keyword>
<feature type="signal peptide" evidence="1">
    <location>
        <begin position="1"/>
        <end position="23"/>
    </location>
</feature>
<proteinExistence type="predicted"/>
<dbReference type="EMBL" id="CP035492">
    <property type="protein sequence ID" value="QAY65960.1"/>
    <property type="molecule type" value="Genomic_DNA"/>
</dbReference>
<dbReference type="InterPro" id="IPR011989">
    <property type="entry name" value="ARM-like"/>
</dbReference>
<reference evidence="2 3" key="1">
    <citation type="submission" date="2019-01" db="EMBL/GenBank/DDBJ databases">
        <title>Genome sequencing of strain FW100M-2.</title>
        <authorList>
            <person name="Heo J."/>
            <person name="Kim S.-J."/>
            <person name="Kim J.-S."/>
            <person name="Hong S.-B."/>
            <person name="Kwon S.-W."/>
        </authorList>
    </citation>
    <scope>NUCLEOTIDE SEQUENCE [LARGE SCALE GENOMIC DNA]</scope>
    <source>
        <strain evidence="2 3">FW100M-2</strain>
    </source>
</reference>
<dbReference type="Gene3D" id="1.25.10.10">
    <property type="entry name" value="Leucine-rich Repeat Variant"/>
    <property type="match status" value="1"/>
</dbReference>
<evidence type="ECO:0000256" key="1">
    <source>
        <dbReference type="SAM" id="SignalP"/>
    </source>
</evidence>
<keyword evidence="3" id="KW-1185">Reference proteome</keyword>